<gene>
    <name evidence="2" type="ORF">Acor_62690</name>
</gene>
<sequence length="74" mass="8523">MIPHPLGRAYSMNELQQVEEELARLRRQARELREQIGEGPTDPAEIAMLIANADQLDALAENMEIRRQVLLNER</sequence>
<organism evidence="2 3">
    <name type="scientific">Acrocarpospora corrugata</name>
    <dbReference type="NCBI Taxonomy" id="35763"/>
    <lineage>
        <taxon>Bacteria</taxon>
        <taxon>Bacillati</taxon>
        <taxon>Actinomycetota</taxon>
        <taxon>Actinomycetes</taxon>
        <taxon>Streptosporangiales</taxon>
        <taxon>Streptosporangiaceae</taxon>
        <taxon>Acrocarpospora</taxon>
    </lineage>
</organism>
<keyword evidence="1" id="KW-0175">Coiled coil</keyword>
<keyword evidence="3" id="KW-1185">Reference proteome</keyword>
<dbReference type="EMBL" id="BLAD01000078">
    <property type="protein sequence ID" value="GES04201.1"/>
    <property type="molecule type" value="Genomic_DNA"/>
</dbReference>
<evidence type="ECO:0000313" key="3">
    <source>
        <dbReference type="Proteomes" id="UP000334990"/>
    </source>
</evidence>
<accession>A0A5M3WAX3</accession>
<dbReference type="Proteomes" id="UP000334990">
    <property type="component" value="Unassembled WGS sequence"/>
</dbReference>
<name>A0A5M3WAX3_9ACTN</name>
<reference evidence="2 3" key="1">
    <citation type="submission" date="2019-10" db="EMBL/GenBank/DDBJ databases">
        <title>Whole genome shotgun sequence of Acrocarpospora corrugata NBRC 13972.</title>
        <authorList>
            <person name="Ichikawa N."/>
            <person name="Kimura A."/>
            <person name="Kitahashi Y."/>
            <person name="Komaki H."/>
            <person name="Oguchi A."/>
        </authorList>
    </citation>
    <scope>NUCLEOTIDE SEQUENCE [LARGE SCALE GENOMIC DNA]</scope>
    <source>
        <strain evidence="2 3">NBRC 13972</strain>
    </source>
</reference>
<proteinExistence type="predicted"/>
<dbReference type="AlphaFoldDB" id="A0A5M3WAX3"/>
<comment type="caution">
    <text evidence="2">The sequence shown here is derived from an EMBL/GenBank/DDBJ whole genome shotgun (WGS) entry which is preliminary data.</text>
</comment>
<feature type="coiled-coil region" evidence="1">
    <location>
        <begin position="8"/>
        <end position="73"/>
    </location>
</feature>
<evidence type="ECO:0000256" key="1">
    <source>
        <dbReference type="SAM" id="Coils"/>
    </source>
</evidence>
<evidence type="ECO:0000313" key="2">
    <source>
        <dbReference type="EMBL" id="GES04201.1"/>
    </source>
</evidence>
<protein>
    <submittedName>
        <fullName evidence="2">Uncharacterized protein</fullName>
    </submittedName>
</protein>